<keyword evidence="3" id="KW-0597">Phosphoprotein</keyword>
<evidence type="ECO:0000256" key="1">
    <source>
        <dbReference type="ARBA" id="ARBA00004259"/>
    </source>
</evidence>
<evidence type="ECO:0000256" key="5">
    <source>
        <dbReference type="ARBA" id="ARBA00022989"/>
    </source>
</evidence>
<sequence length="402" mass="43558">MSRSGLKRQPLHGADAAGRETRPDARLGSGEVPLSPGRRRANMDGGPTRAKPGGMGSFSEDSEDPDTSQDSRLSDFSGEESAGPSPVASRTRSKDSVERDLKRRKAAKAGSKARANKENLQTVAQTKASPLQARTSPLRSDRATVDDAAKNATDPAALCMKIVIIGLVIVALTVIVLPMFRKDPLQSQGAPAIDSPELYKEHVRKLKTLFPNQNQRTWTVVGAMGRALLYPPAIITQPAVLLVASAPGTHDTARCVARHVAQGFDKRPTVVHGEQLKYLDADEAKKHLDDVLHAGFSQGGKAAVVYSLQDIPLQANLIFHSYCDNTNAPYKETAIILVLQLEEPIHMDRSNSEIEGEAMDRLQNHLERDRVLDIDKVGALMSRMAGFVLVVDKSDDLPTSCP</sequence>
<evidence type="ECO:0000256" key="7">
    <source>
        <dbReference type="ARBA" id="ARBA00023180"/>
    </source>
</evidence>
<evidence type="ECO:0000256" key="9">
    <source>
        <dbReference type="ARBA" id="ARBA00037847"/>
    </source>
</evidence>
<dbReference type="GO" id="GO:0005635">
    <property type="term" value="C:nuclear envelope"/>
    <property type="evidence" value="ECO:0007669"/>
    <property type="project" value="UniProtKB-SubCell"/>
</dbReference>
<feature type="region of interest" description="Disordered" evidence="10">
    <location>
        <begin position="1"/>
        <end position="146"/>
    </location>
</feature>
<dbReference type="InterPro" id="IPR046753">
    <property type="entry name" value="TOIP1/2_C"/>
</dbReference>
<dbReference type="OrthoDB" id="6258998at2759"/>
<dbReference type="InterPro" id="IPR008662">
    <property type="entry name" value="TOIP1/2"/>
</dbReference>
<evidence type="ECO:0000313" key="14">
    <source>
        <dbReference type="Proteomes" id="UP000838412"/>
    </source>
</evidence>
<comment type="subcellular location">
    <subcellularLocation>
        <location evidence="9">Endomembrane system</location>
        <topology evidence="9">Single-pass membrane protein</topology>
    </subcellularLocation>
    <subcellularLocation>
        <location evidence="1">Nucleus envelope</location>
    </subcellularLocation>
</comment>
<gene>
    <name evidence="13" type="primary">TOR1AIP1</name>
    <name evidence="13" type="ORF">BLAG_LOCUS24253</name>
</gene>
<dbReference type="GO" id="GO:0001671">
    <property type="term" value="F:ATPase activator activity"/>
    <property type="evidence" value="ECO:0007669"/>
    <property type="project" value="InterPro"/>
</dbReference>
<dbReference type="PANTHER" id="PTHR18843">
    <property type="entry name" value="TORSIN-1A-INTERACTING PROTEIN"/>
    <property type="match status" value="1"/>
</dbReference>
<dbReference type="EMBL" id="OV696693">
    <property type="protein sequence ID" value="CAH1272670.1"/>
    <property type="molecule type" value="Genomic_DNA"/>
</dbReference>
<feature type="compositionally biased region" description="Polar residues" evidence="10">
    <location>
        <begin position="118"/>
        <end position="138"/>
    </location>
</feature>
<feature type="domain" description="Torsin-1A-interacting protein 1/2 AAA+ activator" evidence="12">
    <location>
        <begin position="195"/>
        <end position="396"/>
    </location>
</feature>
<feature type="compositionally biased region" description="Basic and acidic residues" evidence="10">
    <location>
        <begin position="92"/>
        <end position="101"/>
    </location>
</feature>
<dbReference type="Pfam" id="PF05609">
    <property type="entry name" value="LAP1_C"/>
    <property type="match status" value="1"/>
</dbReference>
<accession>A0A8K0AB41</accession>
<keyword evidence="4 11" id="KW-0812">Transmembrane</keyword>
<dbReference type="GO" id="GO:0061024">
    <property type="term" value="P:membrane organization"/>
    <property type="evidence" value="ECO:0007669"/>
    <property type="project" value="TreeGrafter"/>
</dbReference>
<dbReference type="Proteomes" id="UP000838412">
    <property type="component" value="Chromosome 8"/>
</dbReference>
<dbReference type="InterPro" id="IPR038599">
    <property type="entry name" value="LAP1C-like_C_sf"/>
</dbReference>
<evidence type="ECO:0000256" key="6">
    <source>
        <dbReference type="ARBA" id="ARBA00023136"/>
    </source>
</evidence>
<keyword evidence="7" id="KW-0325">Glycoprotein</keyword>
<keyword evidence="5 11" id="KW-1133">Transmembrane helix</keyword>
<dbReference type="Gene3D" id="3.40.50.12190">
    <property type="match status" value="1"/>
</dbReference>
<evidence type="ECO:0000256" key="11">
    <source>
        <dbReference type="SAM" id="Phobius"/>
    </source>
</evidence>
<keyword evidence="8" id="KW-0539">Nucleus</keyword>
<keyword evidence="6 11" id="KW-0472">Membrane</keyword>
<feature type="compositionally biased region" description="Basic residues" evidence="10">
    <location>
        <begin position="1"/>
        <end position="10"/>
    </location>
</feature>
<keyword evidence="14" id="KW-1185">Reference proteome</keyword>
<evidence type="ECO:0000256" key="10">
    <source>
        <dbReference type="SAM" id="MobiDB-lite"/>
    </source>
</evidence>
<dbReference type="GO" id="GO:0016020">
    <property type="term" value="C:membrane"/>
    <property type="evidence" value="ECO:0007669"/>
    <property type="project" value="TreeGrafter"/>
</dbReference>
<name>A0A8K0AB41_BRALA</name>
<evidence type="ECO:0000256" key="8">
    <source>
        <dbReference type="ARBA" id="ARBA00023242"/>
    </source>
</evidence>
<comment type="similarity">
    <text evidence="2">Belongs to the TOR1AIP family.</text>
</comment>
<evidence type="ECO:0000256" key="3">
    <source>
        <dbReference type="ARBA" id="ARBA00022553"/>
    </source>
</evidence>
<organism evidence="13 14">
    <name type="scientific">Branchiostoma lanceolatum</name>
    <name type="common">Common lancelet</name>
    <name type="synonym">Amphioxus lanceolatum</name>
    <dbReference type="NCBI Taxonomy" id="7740"/>
    <lineage>
        <taxon>Eukaryota</taxon>
        <taxon>Metazoa</taxon>
        <taxon>Chordata</taxon>
        <taxon>Cephalochordata</taxon>
        <taxon>Leptocardii</taxon>
        <taxon>Amphioxiformes</taxon>
        <taxon>Branchiostomatidae</taxon>
        <taxon>Branchiostoma</taxon>
    </lineage>
</organism>
<evidence type="ECO:0000256" key="2">
    <source>
        <dbReference type="ARBA" id="ARBA00007860"/>
    </source>
</evidence>
<evidence type="ECO:0000313" key="13">
    <source>
        <dbReference type="EMBL" id="CAH1272670.1"/>
    </source>
</evidence>
<dbReference type="AlphaFoldDB" id="A0A8K0AB41"/>
<feature type="transmembrane region" description="Helical" evidence="11">
    <location>
        <begin position="158"/>
        <end position="180"/>
    </location>
</feature>
<proteinExistence type="inferred from homology"/>
<evidence type="ECO:0000259" key="12">
    <source>
        <dbReference type="Pfam" id="PF05609"/>
    </source>
</evidence>
<dbReference type="PANTHER" id="PTHR18843:SF7">
    <property type="entry name" value="LAMINA-ASSOCIATED POLYPEPTIDE 1B ISOFORM 1-RELATED"/>
    <property type="match status" value="1"/>
</dbReference>
<evidence type="ECO:0000256" key="4">
    <source>
        <dbReference type="ARBA" id="ARBA00022692"/>
    </source>
</evidence>
<protein>
    <submittedName>
        <fullName evidence="13">TOR1AIP1 protein</fullName>
    </submittedName>
</protein>
<reference evidence="13" key="1">
    <citation type="submission" date="2022-01" db="EMBL/GenBank/DDBJ databases">
        <authorList>
            <person name="Braso-Vives M."/>
        </authorList>
    </citation>
    <scope>NUCLEOTIDE SEQUENCE</scope>
</reference>